<evidence type="ECO:0000313" key="2">
    <source>
        <dbReference type="Ensembl" id="ENSCINP00000026546.2"/>
    </source>
</evidence>
<sequence>MESENDITITPSFRINGDLIEVTLDDDSAASSEGFVTLPSITDVKLGTPYESMESESSGSNSDLELDRKPPLPNKKLIRHFPSKSDAGVVQLHHNSNHNREATRYITTRTFDVTLPWKEVPPKNLSLHFVRCLEFTHAWHFFANENRMLSVTVDNVTSQTILLRDARLRFVNASHMGVVQVSSSSEKKIKPNSNIVYCWRVSTTKSMPLRLHAQFDIDVVSQDITNQVITSTATYKFELENIQPVYNVTCITGNGSLRSGEMTSLRIDVRRVRVDSEHETTKNGQQLLMFQG</sequence>
<dbReference type="HOGENOM" id="CLU_1153905_0_0_1"/>
<keyword evidence="3" id="KW-1185">Reference proteome</keyword>
<accession>F6VML3</accession>
<proteinExistence type="predicted"/>
<feature type="region of interest" description="Disordered" evidence="1">
    <location>
        <begin position="50"/>
        <end position="69"/>
    </location>
</feature>
<dbReference type="Proteomes" id="UP000008144">
    <property type="component" value="Chromosome 6"/>
</dbReference>
<dbReference type="InParanoid" id="F6VML3"/>
<reference evidence="2" key="2">
    <citation type="journal article" date="2008" name="Genome Biol.">
        <title>Improved genome assembly and evidence-based global gene model set for the chordate Ciona intestinalis: new insight into intron and operon populations.</title>
        <authorList>
            <person name="Satou Y."/>
            <person name="Mineta K."/>
            <person name="Ogasawara M."/>
            <person name="Sasakura Y."/>
            <person name="Shoguchi E."/>
            <person name="Ueno K."/>
            <person name="Yamada L."/>
            <person name="Matsumoto J."/>
            <person name="Wasserscheid J."/>
            <person name="Dewar K."/>
            <person name="Wiley G.B."/>
            <person name="Macmil S.L."/>
            <person name="Roe B.A."/>
            <person name="Zeller R.W."/>
            <person name="Hastings K.E."/>
            <person name="Lemaire P."/>
            <person name="Lindquist E."/>
            <person name="Endo T."/>
            <person name="Hotta K."/>
            <person name="Inaba K."/>
        </authorList>
    </citation>
    <scope>NUCLEOTIDE SEQUENCE [LARGE SCALE GENOMIC DNA]</scope>
    <source>
        <strain evidence="2">wild type</strain>
    </source>
</reference>
<dbReference type="Ensembl" id="ENSCINT00000026792.2">
    <property type="protein sequence ID" value="ENSCINP00000026546.2"/>
    <property type="gene ID" value="ENSCING00000014766.2"/>
</dbReference>
<feature type="compositionally biased region" description="Low complexity" evidence="1">
    <location>
        <begin position="51"/>
        <end position="63"/>
    </location>
</feature>
<evidence type="ECO:0000256" key="1">
    <source>
        <dbReference type="SAM" id="MobiDB-lite"/>
    </source>
</evidence>
<protein>
    <submittedName>
        <fullName evidence="2">Uncharacterized protein</fullName>
    </submittedName>
</protein>
<organism evidence="2 3">
    <name type="scientific">Ciona intestinalis</name>
    <name type="common">Transparent sea squirt</name>
    <name type="synonym">Ascidia intestinalis</name>
    <dbReference type="NCBI Taxonomy" id="7719"/>
    <lineage>
        <taxon>Eukaryota</taxon>
        <taxon>Metazoa</taxon>
        <taxon>Chordata</taxon>
        <taxon>Tunicata</taxon>
        <taxon>Ascidiacea</taxon>
        <taxon>Phlebobranchia</taxon>
        <taxon>Cionidae</taxon>
        <taxon>Ciona</taxon>
    </lineage>
</organism>
<dbReference type="OMA" id="FANENRM"/>
<dbReference type="GeneTree" id="ENSGT00530000067702"/>
<evidence type="ECO:0000313" key="3">
    <source>
        <dbReference type="Proteomes" id="UP000008144"/>
    </source>
</evidence>
<dbReference type="AlphaFoldDB" id="F6VML3"/>
<reference evidence="2" key="4">
    <citation type="submission" date="2025-09" db="UniProtKB">
        <authorList>
            <consortium name="Ensembl"/>
        </authorList>
    </citation>
    <scope>IDENTIFICATION</scope>
</reference>
<reference evidence="2" key="3">
    <citation type="submission" date="2025-08" db="UniProtKB">
        <authorList>
            <consortium name="Ensembl"/>
        </authorList>
    </citation>
    <scope>IDENTIFICATION</scope>
</reference>
<name>F6VML3_CIOIN</name>
<reference evidence="3" key="1">
    <citation type="journal article" date="2002" name="Science">
        <title>The draft genome of Ciona intestinalis: insights into chordate and vertebrate origins.</title>
        <authorList>
            <person name="Dehal P."/>
            <person name="Satou Y."/>
            <person name="Campbell R.K."/>
            <person name="Chapman J."/>
            <person name="Degnan B."/>
            <person name="De Tomaso A."/>
            <person name="Davidson B."/>
            <person name="Di Gregorio A."/>
            <person name="Gelpke M."/>
            <person name="Goodstein D.M."/>
            <person name="Harafuji N."/>
            <person name="Hastings K.E."/>
            <person name="Ho I."/>
            <person name="Hotta K."/>
            <person name="Huang W."/>
            <person name="Kawashima T."/>
            <person name="Lemaire P."/>
            <person name="Martinez D."/>
            <person name="Meinertzhagen I.A."/>
            <person name="Necula S."/>
            <person name="Nonaka M."/>
            <person name="Putnam N."/>
            <person name="Rash S."/>
            <person name="Saiga H."/>
            <person name="Satake M."/>
            <person name="Terry A."/>
            <person name="Yamada L."/>
            <person name="Wang H.G."/>
            <person name="Awazu S."/>
            <person name="Azumi K."/>
            <person name="Boore J."/>
            <person name="Branno M."/>
            <person name="Chin-Bow S."/>
            <person name="DeSantis R."/>
            <person name="Doyle S."/>
            <person name="Francino P."/>
            <person name="Keys D.N."/>
            <person name="Haga S."/>
            <person name="Hayashi H."/>
            <person name="Hino K."/>
            <person name="Imai K.S."/>
            <person name="Inaba K."/>
            <person name="Kano S."/>
            <person name="Kobayashi K."/>
            <person name="Kobayashi M."/>
            <person name="Lee B.I."/>
            <person name="Makabe K.W."/>
            <person name="Manohar C."/>
            <person name="Matassi G."/>
            <person name="Medina M."/>
            <person name="Mochizuki Y."/>
            <person name="Mount S."/>
            <person name="Morishita T."/>
            <person name="Miura S."/>
            <person name="Nakayama A."/>
            <person name="Nishizaka S."/>
            <person name="Nomoto H."/>
            <person name="Ohta F."/>
            <person name="Oishi K."/>
            <person name="Rigoutsos I."/>
            <person name="Sano M."/>
            <person name="Sasaki A."/>
            <person name="Sasakura Y."/>
            <person name="Shoguchi E."/>
            <person name="Shin-i T."/>
            <person name="Spagnuolo A."/>
            <person name="Stainier D."/>
            <person name="Suzuki M.M."/>
            <person name="Tassy O."/>
            <person name="Takatori N."/>
            <person name="Tokuoka M."/>
            <person name="Yagi K."/>
            <person name="Yoshizaki F."/>
            <person name="Wada S."/>
            <person name="Zhang C."/>
            <person name="Hyatt P.D."/>
            <person name="Larimer F."/>
            <person name="Detter C."/>
            <person name="Doggett N."/>
            <person name="Glavina T."/>
            <person name="Hawkins T."/>
            <person name="Richardson P."/>
            <person name="Lucas S."/>
            <person name="Kohara Y."/>
            <person name="Levine M."/>
            <person name="Satoh N."/>
            <person name="Rokhsar D.S."/>
        </authorList>
    </citation>
    <scope>NUCLEOTIDE SEQUENCE [LARGE SCALE GENOMIC DNA]</scope>
</reference>
<dbReference type="EMBL" id="EAAA01002276">
    <property type="status" value="NOT_ANNOTATED_CDS"/>
    <property type="molecule type" value="Genomic_DNA"/>
</dbReference>